<dbReference type="AlphaFoldDB" id="A0A5C6E702"/>
<keyword evidence="2" id="KW-1133">Transmembrane helix</keyword>
<sequence length="230" mass="25010">MTIAVLLPTRSTPNCLPREPSPAKLWRRGNRCPMLDQCPFINADNKHMHRSGGGHVSLESRQSPPPGDVRRYPTDVHKRRLSVWRCFKADVFATLHICCKPKLPRYGRLQMERTKRRSNLGPIAIGFALLCVATICCLFAFVTLTSTVSGTASLPNGTTAVINGPFSCSANTPTTEIEAGGHTFAFSPTTISVDGVPVGPLDASVTDVQIHASFWSASLHVNGNEVTKTR</sequence>
<evidence type="ECO:0000256" key="1">
    <source>
        <dbReference type="SAM" id="MobiDB-lite"/>
    </source>
</evidence>
<evidence type="ECO:0000313" key="3">
    <source>
        <dbReference type="EMBL" id="TWU43707.1"/>
    </source>
</evidence>
<reference evidence="3 4" key="1">
    <citation type="submission" date="2019-02" db="EMBL/GenBank/DDBJ databases">
        <title>Deep-cultivation of Planctomycetes and their phenomic and genomic characterization uncovers novel biology.</title>
        <authorList>
            <person name="Wiegand S."/>
            <person name="Jogler M."/>
            <person name="Boedeker C."/>
            <person name="Pinto D."/>
            <person name="Vollmers J."/>
            <person name="Rivas-Marin E."/>
            <person name="Kohn T."/>
            <person name="Peeters S.H."/>
            <person name="Heuer A."/>
            <person name="Rast P."/>
            <person name="Oberbeckmann S."/>
            <person name="Bunk B."/>
            <person name="Jeske O."/>
            <person name="Meyerdierks A."/>
            <person name="Storesund J.E."/>
            <person name="Kallscheuer N."/>
            <person name="Luecker S."/>
            <person name="Lage O.M."/>
            <person name="Pohl T."/>
            <person name="Merkel B.J."/>
            <person name="Hornburger P."/>
            <person name="Mueller R.-W."/>
            <person name="Bruemmer F."/>
            <person name="Labrenz M."/>
            <person name="Spormann A.M."/>
            <person name="Op Den Camp H."/>
            <person name="Overmann J."/>
            <person name="Amann R."/>
            <person name="Jetten M.S.M."/>
            <person name="Mascher T."/>
            <person name="Medema M.H."/>
            <person name="Devos D.P."/>
            <person name="Kaster A.-K."/>
            <person name="Ovreas L."/>
            <person name="Rohde M."/>
            <person name="Galperin M.Y."/>
            <person name="Jogler C."/>
        </authorList>
    </citation>
    <scope>NUCLEOTIDE SEQUENCE [LARGE SCALE GENOMIC DNA]</scope>
    <source>
        <strain evidence="3 4">Poly51</strain>
    </source>
</reference>
<dbReference type="EMBL" id="SJPW01000014">
    <property type="protein sequence ID" value="TWU43707.1"/>
    <property type="molecule type" value="Genomic_DNA"/>
</dbReference>
<dbReference type="Proteomes" id="UP000318288">
    <property type="component" value="Unassembled WGS sequence"/>
</dbReference>
<name>A0A5C6E702_9BACT</name>
<comment type="caution">
    <text evidence="3">The sequence shown here is derived from an EMBL/GenBank/DDBJ whole genome shotgun (WGS) entry which is preliminary data.</text>
</comment>
<evidence type="ECO:0000313" key="4">
    <source>
        <dbReference type="Proteomes" id="UP000318288"/>
    </source>
</evidence>
<gene>
    <name evidence="3" type="ORF">Poly51_62290</name>
</gene>
<keyword evidence="2" id="KW-0472">Membrane</keyword>
<organism evidence="3 4">
    <name type="scientific">Rubripirellula tenax</name>
    <dbReference type="NCBI Taxonomy" id="2528015"/>
    <lineage>
        <taxon>Bacteria</taxon>
        <taxon>Pseudomonadati</taxon>
        <taxon>Planctomycetota</taxon>
        <taxon>Planctomycetia</taxon>
        <taxon>Pirellulales</taxon>
        <taxon>Pirellulaceae</taxon>
        <taxon>Rubripirellula</taxon>
    </lineage>
</organism>
<feature type="region of interest" description="Disordered" evidence="1">
    <location>
        <begin position="49"/>
        <end position="72"/>
    </location>
</feature>
<evidence type="ECO:0000256" key="2">
    <source>
        <dbReference type="SAM" id="Phobius"/>
    </source>
</evidence>
<proteinExistence type="predicted"/>
<keyword evidence="4" id="KW-1185">Reference proteome</keyword>
<protein>
    <submittedName>
        <fullName evidence="3">Uncharacterized protein</fullName>
    </submittedName>
</protein>
<feature type="transmembrane region" description="Helical" evidence="2">
    <location>
        <begin position="120"/>
        <end position="144"/>
    </location>
</feature>
<accession>A0A5C6E702</accession>
<keyword evidence="2" id="KW-0812">Transmembrane</keyword>